<dbReference type="RefSeq" id="XP_005090570.1">
    <property type="nucleotide sequence ID" value="XM_005090513.3"/>
</dbReference>
<dbReference type="Proteomes" id="UP000694888">
    <property type="component" value="Unplaced"/>
</dbReference>
<protein>
    <submittedName>
        <fullName evidence="5">Krev interaction trapped protein 1</fullName>
    </submittedName>
</protein>
<feature type="domain" description="FERM" evidence="2">
    <location>
        <begin position="416"/>
        <end position="744"/>
    </location>
</feature>
<dbReference type="Gene3D" id="3.30.70.2240">
    <property type="entry name" value="KRIT, N-terminal Nudix domain, NPxY motif-rich region"/>
    <property type="match status" value="1"/>
</dbReference>
<evidence type="ECO:0000256" key="1">
    <source>
        <dbReference type="PROSITE-ProRule" id="PRU00023"/>
    </source>
</evidence>
<dbReference type="Gene3D" id="3.10.20.90">
    <property type="entry name" value="Phosphatidylinositol 3-kinase Catalytic Subunit, Chain A, domain 1"/>
    <property type="match status" value="1"/>
</dbReference>
<dbReference type="Gene3D" id="2.30.29.30">
    <property type="entry name" value="Pleckstrin-homology domain (PH domain)/Phosphotyrosine-binding domain (PTB)"/>
    <property type="match status" value="1"/>
</dbReference>
<dbReference type="SMART" id="SM00248">
    <property type="entry name" value="ANK"/>
    <property type="match status" value="3"/>
</dbReference>
<evidence type="ECO:0000259" key="3">
    <source>
        <dbReference type="PROSITE" id="PS50200"/>
    </source>
</evidence>
<dbReference type="InterPro" id="IPR057096">
    <property type="entry name" value="KRIT1_FRMD8_FERM_C"/>
</dbReference>
<dbReference type="InterPro" id="IPR019748">
    <property type="entry name" value="FERM_central"/>
</dbReference>
<dbReference type="InterPro" id="IPR019749">
    <property type="entry name" value="Band_41_domain"/>
</dbReference>
<dbReference type="PROSITE" id="PS50088">
    <property type="entry name" value="ANK_REPEAT"/>
    <property type="match status" value="2"/>
</dbReference>
<dbReference type="PROSITE" id="PS50057">
    <property type="entry name" value="FERM_3"/>
    <property type="match status" value="1"/>
</dbReference>
<feature type="repeat" description="ANK" evidence="1">
    <location>
        <begin position="315"/>
        <end position="347"/>
    </location>
</feature>
<dbReference type="Pfam" id="PF24522">
    <property type="entry name" value="KRIT1_FRMD8_FERM_C"/>
    <property type="match status" value="1"/>
</dbReference>
<gene>
    <name evidence="5" type="primary">LOC101853516</name>
</gene>
<dbReference type="Pfam" id="PF00373">
    <property type="entry name" value="FERM_M"/>
    <property type="match status" value="1"/>
</dbReference>
<sequence>MDVVLAVLRPKQSQATQSQSYRPQLYEILLLDSKTPQGEKVKPAKYLPMLPMKTVEEEPRELVLTQVYRLTGIKGERALQVQWNQDVPGSLRESLSQFCLFFVPVSLNDKVNKKFVEQAQNTPGFYPLEYVNEALANGSVHFPSPTRTFLSHLESWLRDKHQRSTAIECMFRPRAEFRIHLTVHNPAFIPSRITPEGEGASSSKVAQLPPKIQLTANEALAKMLAIEKCDTVVMNPLFGSGLPYKTKVNSFEVNDHWLRMPNYRNISIPSPPPNNPSASRWREKFPLHAFAAAGDKEEVGILLKKGYSPSETDSNSLAPIHYAAWYGCISVVEQLISAGCSPNTVDGENSTPLHMAAKKGNVQLAQCLLRRIDIDLNIRDKDGKRAIDVCSTVHNRTSRHEQVEQLIKDAAQRPNLSIEVFLMDNSSKSLQLSSGYKTTVQQLNEQMMKEFNLPMKYSDIFTLWICSKSLELQLKLEHEVVKELQQWHTRSVNMLTEARNPSEEEPSLKWRRNVKVSVDKEKQVQHPKALDLLFHEAYYNYINGLYPCKDRDIVTFASIIFAIQHHGTGSVKSVLSTLNMGQLKEMIPAASLRNNQLSHWIKQISKEYNNVKDIPQQQLKSHFLSICQRLMVYGSAFFTGNITSHQRKSSIPSAPCFVGVNDLGIHIINIQTKQMVESLEYGEIVWKHIFERSLLEVTLIKPESRDGRSPRGLASRGVYEIRTRQAGLIDHLMQQLKRMHGDNVVR</sequence>
<dbReference type="InterPro" id="IPR043058">
    <property type="entry name" value="NUDIX_sf"/>
</dbReference>
<feature type="domain" description="Ras-associating" evidence="3">
    <location>
        <begin position="414"/>
        <end position="502"/>
    </location>
</feature>
<dbReference type="Gene3D" id="1.25.40.20">
    <property type="entry name" value="Ankyrin repeat-containing domain"/>
    <property type="match status" value="1"/>
</dbReference>
<dbReference type="InterPro" id="IPR002110">
    <property type="entry name" value="Ankyrin_rpt"/>
</dbReference>
<organism evidence="4 5">
    <name type="scientific">Aplysia californica</name>
    <name type="common">California sea hare</name>
    <dbReference type="NCBI Taxonomy" id="6500"/>
    <lineage>
        <taxon>Eukaryota</taxon>
        <taxon>Metazoa</taxon>
        <taxon>Spiralia</taxon>
        <taxon>Lophotrochozoa</taxon>
        <taxon>Mollusca</taxon>
        <taxon>Gastropoda</taxon>
        <taxon>Heterobranchia</taxon>
        <taxon>Euthyneura</taxon>
        <taxon>Tectipleura</taxon>
        <taxon>Aplysiida</taxon>
        <taxon>Aplysioidea</taxon>
        <taxon>Aplysiidae</taxon>
        <taxon>Aplysia</taxon>
    </lineage>
</organism>
<keyword evidence="4" id="KW-1185">Reference proteome</keyword>
<dbReference type="InterPro" id="IPR051594">
    <property type="entry name" value="KRIT1/FRMD8"/>
</dbReference>
<evidence type="ECO:0000313" key="4">
    <source>
        <dbReference type="Proteomes" id="UP000694888"/>
    </source>
</evidence>
<dbReference type="PANTHER" id="PTHR13283">
    <property type="entry name" value="KREV INTERACTION TRAPPED 1-RELATED"/>
    <property type="match status" value="1"/>
</dbReference>
<dbReference type="PANTHER" id="PTHR13283:SF11">
    <property type="entry name" value="KREV INTERACTION TRAPPED PROTEIN 1"/>
    <property type="match status" value="1"/>
</dbReference>
<dbReference type="SUPFAM" id="SSF47031">
    <property type="entry name" value="Second domain of FERM"/>
    <property type="match status" value="1"/>
</dbReference>
<dbReference type="InterPro" id="IPR014352">
    <property type="entry name" value="FERM/acyl-CoA-bd_prot_sf"/>
</dbReference>
<keyword evidence="1" id="KW-0040">ANK repeat</keyword>
<dbReference type="InterPro" id="IPR036770">
    <property type="entry name" value="Ankyrin_rpt-contain_sf"/>
</dbReference>
<evidence type="ECO:0000259" key="2">
    <source>
        <dbReference type="PROSITE" id="PS50057"/>
    </source>
</evidence>
<dbReference type="PROSITE" id="PS50297">
    <property type="entry name" value="ANK_REP_REGION"/>
    <property type="match status" value="2"/>
</dbReference>
<proteinExistence type="predicted"/>
<dbReference type="InterPro" id="IPR032022">
    <property type="entry name" value="NUDIX"/>
</dbReference>
<dbReference type="Pfam" id="PF12796">
    <property type="entry name" value="Ank_2"/>
    <property type="match status" value="1"/>
</dbReference>
<dbReference type="InterPro" id="IPR011993">
    <property type="entry name" value="PH-like_dom_sf"/>
</dbReference>
<dbReference type="PROSITE" id="PS50200">
    <property type="entry name" value="RA"/>
    <property type="match status" value="1"/>
</dbReference>
<dbReference type="Pfam" id="PF16705">
    <property type="entry name" value="NUDIX_5"/>
    <property type="match status" value="1"/>
</dbReference>
<reference evidence="5" key="1">
    <citation type="submission" date="2025-08" db="UniProtKB">
        <authorList>
            <consortium name="RefSeq"/>
        </authorList>
    </citation>
    <scope>IDENTIFICATION</scope>
</reference>
<evidence type="ECO:0000313" key="5">
    <source>
        <dbReference type="RefSeq" id="XP_005090570.1"/>
    </source>
</evidence>
<dbReference type="SMART" id="SM00295">
    <property type="entry name" value="B41"/>
    <property type="match status" value="1"/>
</dbReference>
<dbReference type="GeneID" id="101853516"/>
<accession>A0ABM0JCJ7</accession>
<feature type="repeat" description="ANK" evidence="1">
    <location>
        <begin position="348"/>
        <end position="381"/>
    </location>
</feature>
<name>A0ABM0JCJ7_APLCA</name>
<dbReference type="InterPro" id="IPR035963">
    <property type="entry name" value="FERM_2"/>
</dbReference>
<dbReference type="Gene3D" id="1.20.80.10">
    <property type="match status" value="1"/>
</dbReference>
<dbReference type="SUPFAM" id="SSF48403">
    <property type="entry name" value="Ankyrin repeat"/>
    <property type="match status" value="1"/>
</dbReference>
<dbReference type="InterPro" id="IPR000159">
    <property type="entry name" value="RA_dom"/>
</dbReference>
<dbReference type="CDD" id="cd14473">
    <property type="entry name" value="FERM_B-lobe"/>
    <property type="match status" value="1"/>
</dbReference>
<dbReference type="InterPro" id="IPR000299">
    <property type="entry name" value="FERM_domain"/>
</dbReference>